<dbReference type="AlphaFoldDB" id="A0A0J1CP64"/>
<reference evidence="2 3" key="1">
    <citation type="journal article" date="2015" name="Genome Announc.">
        <title>Draft Genome Sequence of Burkholderia sp. Strain PML1(12), an Ectomycorrhizosphere-Inhabiting Bacterium with Effective Mineral-Weathering Ability.</title>
        <authorList>
            <person name="Uroz S."/>
            <person name="Oger P."/>
        </authorList>
    </citation>
    <scope>NUCLEOTIDE SEQUENCE [LARGE SCALE GENOMIC DNA]</scope>
    <source>
        <strain evidence="3">PML1(12)</strain>
    </source>
</reference>
<evidence type="ECO:0000313" key="2">
    <source>
        <dbReference type="EMBL" id="KLU22116.1"/>
    </source>
</evidence>
<keyword evidence="3" id="KW-1185">Reference proteome</keyword>
<accession>A0A0J1CP64</accession>
<dbReference type="Gene3D" id="3.30.160.140">
    <property type="entry name" value="Shew3726-like"/>
    <property type="match status" value="1"/>
</dbReference>
<dbReference type="EMBL" id="AEJF01000188">
    <property type="protein sequence ID" value="KLU22116.1"/>
    <property type="molecule type" value="Genomic_DNA"/>
</dbReference>
<name>A0A0J1CP64_9BURK</name>
<evidence type="ECO:0000256" key="1">
    <source>
        <dbReference type="SAM" id="MobiDB-lite"/>
    </source>
</evidence>
<comment type="caution">
    <text evidence="2">The sequence shown here is derived from an EMBL/GenBank/DDBJ whole genome shotgun (WGS) entry which is preliminary data.</text>
</comment>
<evidence type="ECO:0000313" key="3">
    <source>
        <dbReference type="Proteomes" id="UP000035963"/>
    </source>
</evidence>
<sequence>MTAASGSLASTIPDPRPVYEDSTMHIQFSDDPPTYDGDDFALHFTALVDAQPVVCSISAEALEDHFGAVSLREDDLLPAFERGRARIRAVCAEALDSNSGQSVVLRSGLFRVAGMEPE</sequence>
<gene>
    <name evidence="2" type="ORF">EOS_32155</name>
</gene>
<feature type="compositionally biased region" description="Polar residues" evidence="1">
    <location>
        <begin position="1"/>
        <end position="10"/>
    </location>
</feature>
<organism evidence="2 3">
    <name type="scientific">Caballeronia mineralivorans PML1(12)</name>
    <dbReference type="NCBI Taxonomy" id="908627"/>
    <lineage>
        <taxon>Bacteria</taxon>
        <taxon>Pseudomonadati</taxon>
        <taxon>Pseudomonadota</taxon>
        <taxon>Betaproteobacteria</taxon>
        <taxon>Burkholderiales</taxon>
        <taxon>Burkholderiaceae</taxon>
        <taxon>Caballeronia</taxon>
    </lineage>
</organism>
<dbReference type="InterPro" id="IPR009962">
    <property type="entry name" value="DUF1488"/>
</dbReference>
<dbReference type="SUPFAM" id="SSF160272">
    <property type="entry name" value="Shew3726-like"/>
    <property type="match status" value="1"/>
</dbReference>
<dbReference type="PATRIC" id="fig|908627.4.peg.7174"/>
<proteinExistence type="predicted"/>
<dbReference type="Proteomes" id="UP000035963">
    <property type="component" value="Unassembled WGS sequence"/>
</dbReference>
<protein>
    <submittedName>
        <fullName evidence="2">Transcriptional regulator</fullName>
    </submittedName>
</protein>
<dbReference type="InterPro" id="IPR036692">
    <property type="entry name" value="Shew3726-like_sf"/>
</dbReference>
<feature type="region of interest" description="Disordered" evidence="1">
    <location>
        <begin position="1"/>
        <end position="20"/>
    </location>
</feature>
<dbReference type="Pfam" id="PF07369">
    <property type="entry name" value="DUF1488"/>
    <property type="match status" value="1"/>
</dbReference>
<dbReference type="RefSeq" id="WP_047896247.1">
    <property type="nucleotide sequence ID" value="NZ_AEJF01000188.1"/>
</dbReference>